<keyword evidence="1" id="KW-1133">Transmembrane helix</keyword>
<evidence type="ECO:0000256" key="1">
    <source>
        <dbReference type="SAM" id="Phobius"/>
    </source>
</evidence>
<dbReference type="AlphaFoldDB" id="A0A518DHW6"/>
<feature type="transmembrane region" description="Helical" evidence="1">
    <location>
        <begin position="76"/>
        <end position="97"/>
    </location>
</feature>
<dbReference type="EMBL" id="CP036291">
    <property type="protein sequence ID" value="QDU91079.1"/>
    <property type="molecule type" value="Genomic_DNA"/>
</dbReference>
<accession>A0A518DHW6</accession>
<evidence type="ECO:0000313" key="3">
    <source>
        <dbReference type="Proteomes" id="UP000317429"/>
    </source>
</evidence>
<name>A0A518DHW6_9BACT</name>
<protein>
    <submittedName>
        <fullName evidence="2">Uncharacterized protein</fullName>
    </submittedName>
</protein>
<sequence>MLWNYPLSMLLLGVAGYLIDSHRRDWRASLQDAKLPDRKRRFARRQYLRRMQASSIIGVVGALVAVWPIVPRRPAWMAVYLALLVIACMWITLLGLVDAWSSSNRLRDEKAEAAARRAELLHQAGRYAPSDAAPHQAEGD</sequence>
<dbReference type="KEGG" id="pnd:Pla175_44970"/>
<dbReference type="Proteomes" id="UP000317429">
    <property type="component" value="Chromosome"/>
</dbReference>
<keyword evidence="1" id="KW-0812">Transmembrane</keyword>
<organism evidence="2 3">
    <name type="scientific">Pirellulimonas nuda</name>
    <dbReference type="NCBI Taxonomy" id="2528009"/>
    <lineage>
        <taxon>Bacteria</taxon>
        <taxon>Pseudomonadati</taxon>
        <taxon>Planctomycetota</taxon>
        <taxon>Planctomycetia</taxon>
        <taxon>Pirellulales</taxon>
        <taxon>Lacipirellulaceae</taxon>
        <taxon>Pirellulimonas</taxon>
    </lineage>
</organism>
<proteinExistence type="predicted"/>
<keyword evidence="3" id="KW-1185">Reference proteome</keyword>
<evidence type="ECO:0000313" key="2">
    <source>
        <dbReference type="EMBL" id="QDU91079.1"/>
    </source>
</evidence>
<reference evidence="2 3" key="1">
    <citation type="submission" date="2019-02" db="EMBL/GenBank/DDBJ databases">
        <title>Deep-cultivation of Planctomycetes and their phenomic and genomic characterization uncovers novel biology.</title>
        <authorList>
            <person name="Wiegand S."/>
            <person name="Jogler M."/>
            <person name="Boedeker C."/>
            <person name="Pinto D."/>
            <person name="Vollmers J."/>
            <person name="Rivas-Marin E."/>
            <person name="Kohn T."/>
            <person name="Peeters S.H."/>
            <person name="Heuer A."/>
            <person name="Rast P."/>
            <person name="Oberbeckmann S."/>
            <person name="Bunk B."/>
            <person name="Jeske O."/>
            <person name="Meyerdierks A."/>
            <person name="Storesund J.E."/>
            <person name="Kallscheuer N."/>
            <person name="Luecker S."/>
            <person name="Lage O.M."/>
            <person name="Pohl T."/>
            <person name="Merkel B.J."/>
            <person name="Hornburger P."/>
            <person name="Mueller R.-W."/>
            <person name="Bruemmer F."/>
            <person name="Labrenz M."/>
            <person name="Spormann A.M."/>
            <person name="Op den Camp H."/>
            <person name="Overmann J."/>
            <person name="Amann R."/>
            <person name="Jetten M.S.M."/>
            <person name="Mascher T."/>
            <person name="Medema M.H."/>
            <person name="Devos D.P."/>
            <person name="Kaster A.-K."/>
            <person name="Ovreas L."/>
            <person name="Rohde M."/>
            <person name="Galperin M.Y."/>
            <person name="Jogler C."/>
        </authorList>
    </citation>
    <scope>NUCLEOTIDE SEQUENCE [LARGE SCALE GENOMIC DNA]</scope>
    <source>
        <strain evidence="2 3">Pla175</strain>
    </source>
</reference>
<feature type="transmembrane region" description="Helical" evidence="1">
    <location>
        <begin position="47"/>
        <end position="70"/>
    </location>
</feature>
<keyword evidence="1" id="KW-0472">Membrane</keyword>
<gene>
    <name evidence="2" type="ORF">Pla175_44970</name>
</gene>